<gene>
    <name evidence="2" type="ORF">E5167_02020</name>
</gene>
<dbReference type="InterPro" id="IPR018490">
    <property type="entry name" value="cNMP-bd_dom_sf"/>
</dbReference>
<proteinExistence type="predicted"/>
<organism evidence="2 3">
    <name type="scientific">Pontimicrobium aquaticum</name>
    <dbReference type="NCBI Taxonomy" id="2565367"/>
    <lineage>
        <taxon>Bacteria</taxon>
        <taxon>Pseudomonadati</taxon>
        <taxon>Bacteroidota</taxon>
        <taxon>Flavobacteriia</taxon>
        <taxon>Flavobacteriales</taxon>
        <taxon>Flavobacteriaceae</taxon>
        <taxon>Pontimicrobium</taxon>
    </lineage>
</organism>
<evidence type="ECO:0000313" key="2">
    <source>
        <dbReference type="EMBL" id="TJY38057.1"/>
    </source>
</evidence>
<dbReference type="InterPro" id="IPR000595">
    <property type="entry name" value="cNMP-bd_dom"/>
</dbReference>
<dbReference type="Pfam" id="PF00027">
    <property type="entry name" value="cNMP_binding"/>
    <property type="match status" value="1"/>
</dbReference>
<dbReference type="PROSITE" id="PS50042">
    <property type="entry name" value="CNMP_BINDING_3"/>
    <property type="match status" value="1"/>
</dbReference>
<dbReference type="SUPFAM" id="SSF51206">
    <property type="entry name" value="cAMP-binding domain-like"/>
    <property type="match status" value="1"/>
</dbReference>
<comment type="caution">
    <text evidence="2">The sequence shown here is derived from an EMBL/GenBank/DDBJ whole genome shotgun (WGS) entry which is preliminary data.</text>
</comment>
<dbReference type="CDD" id="cd00038">
    <property type="entry name" value="CAP_ED"/>
    <property type="match status" value="1"/>
</dbReference>
<feature type="domain" description="Cyclic nucleotide-binding" evidence="1">
    <location>
        <begin position="22"/>
        <end position="110"/>
    </location>
</feature>
<sequence>MIRADKDILNYILSLEKKSSKYIVLHQVKPKSKIIKQNHNTSNIYVLKSGIAKCYLTTENGNEFIQEFFGEGQLFGEVEAIHDTLSICSVESINEVQVYAINKNYFKELLTKDKNFNTLILKTLTNKIAYKAHRHSYNQFNSIHSNIKRLEKIFPELMRIISKQDIADYLGVTLRSLNRALKNQVEP</sequence>
<evidence type="ECO:0000259" key="1">
    <source>
        <dbReference type="PROSITE" id="PS50042"/>
    </source>
</evidence>
<name>A0A4U0F0X6_9FLAO</name>
<dbReference type="InterPro" id="IPR014710">
    <property type="entry name" value="RmlC-like_jellyroll"/>
</dbReference>
<accession>A0A4U0F0X6</accession>
<dbReference type="Gene3D" id="2.60.120.10">
    <property type="entry name" value="Jelly Rolls"/>
    <property type="match status" value="1"/>
</dbReference>
<dbReference type="RefSeq" id="WP_136840514.1">
    <property type="nucleotide sequence ID" value="NZ_SUPL01000001.1"/>
</dbReference>
<reference evidence="2 3" key="1">
    <citation type="submission" date="2019-04" db="EMBL/GenBank/DDBJ databases">
        <title>Lacinutrix sp. nov., isolated from marine water.</title>
        <authorList>
            <person name="Kim W."/>
        </authorList>
    </citation>
    <scope>NUCLEOTIDE SEQUENCE [LARGE SCALE GENOMIC DNA]</scope>
    <source>
        <strain evidence="2 3">CAU 1491</strain>
    </source>
</reference>
<evidence type="ECO:0000313" key="3">
    <source>
        <dbReference type="Proteomes" id="UP000307657"/>
    </source>
</evidence>
<dbReference type="AlphaFoldDB" id="A0A4U0F0X6"/>
<dbReference type="OrthoDB" id="5457083at2"/>
<protein>
    <submittedName>
        <fullName evidence="2">Crp/Fnr family transcriptional regulator</fullName>
    </submittedName>
</protein>
<dbReference type="EMBL" id="SUPL01000001">
    <property type="protein sequence ID" value="TJY38057.1"/>
    <property type="molecule type" value="Genomic_DNA"/>
</dbReference>
<dbReference type="Proteomes" id="UP000307657">
    <property type="component" value="Unassembled WGS sequence"/>
</dbReference>
<keyword evidence="3" id="KW-1185">Reference proteome</keyword>